<sequence length="111" mass="12740">MVFVSTSGYILSVIGPYYSDGKNNDAQILKHIIQNDIEEFKQWVCENDVIIVDRGFRDSVELLHEIGVRTEMPSFVKKGESQLELPVEESNITRLITKIRWIVESINGRIS</sequence>
<accession>K1QHY4</accession>
<name>K1QHY4_MAGGI</name>
<dbReference type="EMBL" id="JH818181">
    <property type="protein sequence ID" value="EKC21246.1"/>
    <property type="molecule type" value="Genomic_DNA"/>
</dbReference>
<proteinExistence type="predicted"/>
<evidence type="ECO:0000313" key="1">
    <source>
        <dbReference type="EMBL" id="EKC21246.1"/>
    </source>
</evidence>
<dbReference type="AlphaFoldDB" id="K1QHY4"/>
<gene>
    <name evidence="1" type="ORF">CGI_10004279</name>
</gene>
<dbReference type="InParanoid" id="K1QHY4"/>
<dbReference type="HOGENOM" id="CLU_2160814_0_0_1"/>
<organism evidence="1">
    <name type="scientific">Magallana gigas</name>
    <name type="common">Pacific oyster</name>
    <name type="synonym">Crassostrea gigas</name>
    <dbReference type="NCBI Taxonomy" id="29159"/>
    <lineage>
        <taxon>Eukaryota</taxon>
        <taxon>Metazoa</taxon>
        <taxon>Spiralia</taxon>
        <taxon>Lophotrochozoa</taxon>
        <taxon>Mollusca</taxon>
        <taxon>Bivalvia</taxon>
        <taxon>Autobranchia</taxon>
        <taxon>Pteriomorphia</taxon>
        <taxon>Ostreida</taxon>
        <taxon>Ostreoidea</taxon>
        <taxon>Ostreidae</taxon>
        <taxon>Magallana</taxon>
    </lineage>
</organism>
<protein>
    <submittedName>
        <fullName evidence="1">Uncharacterized protein</fullName>
    </submittedName>
</protein>
<reference evidence="1" key="1">
    <citation type="journal article" date="2012" name="Nature">
        <title>The oyster genome reveals stress adaptation and complexity of shell formation.</title>
        <authorList>
            <person name="Zhang G."/>
            <person name="Fang X."/>
            <person name="Guo X."/>
            <person name="Li L."/>
            <person name="Luo R."/>
            <person name="Xu F."/>
            <person name="Yang P."/>
            <person name="Zhang L."/>
            <person name="Wang X."/>
            <person name="Qi H."/>
            <person name="Xiong Z."/>
            <person name="Que H."/>
            <person name="Xie Y."/>
            <person name="Holland P.W."/>
            <person name="Paps J."/>
            <person name="Zhu Y."/>
            <person name="Wu F."/>
            <person name="Chen Y."/>
            <person name="Wang J."/>
            <person name="Peng C."/>
            <person name="Meng J."/>
            <person name="Yang L."/>
            <person name="Liu J."/>
            <person name="Wen B."/>
            <person name="Zhang N."/>
            <person name="Huang Z."/>
            <person name="Zhu Q."/>
            <person name="Feng Y."/>
            <person name="Mount A."/>
            <person name="Hedgecock D."/>
            <person name="Xu Z."/>
            <person name="Liu Y."/>
            <person name="Domazet-Loso T."/>
            <person name="Du Y."/>
            <person name="Sun X."/>
            <person name="Zhang S."/>
            <person name="Liu B."/>
            <person name="Cheng P."/>
            <person name="Jiang X."/>
            <person name="Li J."/>
            <person name="Fan D."/>
            <person name="Wang W."/>
            <person name="Fu W."/>
            <person name="Wang T."/>
            <person name="Wang B."/>
            <person name="Zhang J."/>
            <person name="Peng Z."/>
            <person name="Li Y."/>
            <person name="Li N."/>
            <person name="Wang J."/>
            <person name="Chen M."/>
            <person name="He Y."/>
            <person name="Tan F."/>
            <person name="Song X."/>
            <person name="Zheng Q."/>
            <person name="Huang R."/>
            <person name="Yang H."/>
            <person name="Du X."/>
            <person name="Chen L."/>
            <person name="Yang M."/>
            <person name="Gaffney P.M."/>
            <person name="Wang S."/>
            <person name="Luo L."/>
            <person name="She Z."/>
            <person name="Ming Y."/>
            <person name="Huang W."/>
            <person name="Zhang S."/>
            <person name="Huang B."/>
            <person name="Zhang Y."/>
            <person name="Qu T."/>
            <person name="Ni P."/>
            <person name="Miao G."/>
            <person name="Wang J."/>
            <person name="Wang Q."/>
            <person name="Steinberg C.E."/>
            <person name="Wang H."/>
            <person name="Li N."/>
            <person name="Qian L."/>
            <person name="Zhang G."/>
            <person name="Li Y."/>
            <person name="Yang H."/>
            <person name="Liu X."/>
            <person name="Wang J."/>
            <person name="Yin Y."/>
            <person name="Wang J."/>
        </authorList>
    </citation>
    <scope>NUCLEOTIDE SEQUENCE [LARGE SCALE GENOMIC DNA]</scope>
    <source>
        <strain evidence="1">05x7-T-G4-1.051#20</strain>
    </source>
</reference>